<protein>
    <recommendedName>
        <fullName evidence="18">Glutathione S-transferase 3, mitochondrial</fullName>
        <ecNumber evidence="15">4.4.1.20</ecNumber>
    </recommendedName>
    <alternativeName>
        <fullName evidence="19">Glutathione peroxidase MGST3</fullName>
    </alternativeName>
    <alternativeName>
        <fullName evidence="20">LTC4 synthase MGST3</fullName>
    </alternativeName>
</protein>
<dbReference type="PANTHER" id="PTHR10250">
    <property type="entry name" value="MICROSOMAL GLUTATHIONE S-TRANSFERASE"/>
    <property type="match status" value="1"/>
</dbReference>
<evidence type="ECO:0000256" key="20">
    <source>
        <dbReference type="ARBA" id="ARBA00076908"/>
    </source>
</evidence>
<dbReference type="SUPFAM" id="SSF161084">
    <property type="entry name" value="MAPEG domain-like"/>
    <property type="match status" value="1"/>
</dbReference>
<keyword evidence="7" id="KW-0443">Lipid metabolism</keyword>
<accession>A0AA38U1C1</accession>
<keyword evidence="10" id="KW-0564">Palmitate</keyword>
<comment type="catalytic activity">
    <reaction evidence="17">
        <text>15-deoxy-Delta(12,14)-prostaglandin J2 + glutathione = 15-deoxy-Delta(12,14)-prostaglandin J2-S-(R)-glutathione</text>
        <dbReference type="Rhea" id="RHEA:75963"/>
        <dbReference type="ChEBI" id="CHEBI:57925"/>
        <dbReference type="ChEBI" id="CHEBI:85236"/>
        <dbReference type="ChEBI" id="CHEBI:194498"/>
    </reaction>
    <physiologicalReaction direction="left-to-right" evidence="17">
        <dbReference type="Rhea" id="RHEA:75964"/>
    </physiologicalReaction>
</comment>
<dbReference type="GO" id="GO:0006691">
    <property type="term" value="P:leukotriene metabolic process"/>
    <property type="evidence" value="ECO:0007669"/>
    <property type="project" value="UniProtKB-ARBA"/>
</dbReference>
<keyword evidence="22" id="KW-1185">Reference proteome</keyword>
<evidence type="ECO:0000256" key="18">
    <source>
        <dbReference type="ARBA" id="ARBA00069748"/>
    </source>
</evidence>
<evidence type="ECO:0000256" key="13">
    <source>
        <dbReference type="ARBA" id="ARBA00037884"/>
    </source>
</evidence>
<dbReference type="InterPro" id="IPR050997">
    <property type="entry name" value="MAPEG"/>
</dbReference>
<dbReference type="InterPro" id="IPR001129">
    <property type="entry name" value="Membr-assoc_MAPEG"/>
</dbReference>
<dbReference type="GO" id="GO:0005635">
    <property type="term" value="C:nuclear envelope"/>
    <property type="evidence" value="ECO:0007669"/>
    <property type="project" value="TreeGrafter"/>
</dbReference>
<evidence type="ECO:0000256" key="5">
    <source>
        <dbReference type="ARBA" id="ARBA00022989"/>
    </source>
</evidence>
<dbReference type="EMBL" id="JARYMX010000001">
    <property type="protein sequence ID" value="KAJ9564730.1"/>
    <property type="molecule type" value="Genomic_DNA"/>
</dbReference>
<gene>
    <name evidence="21" type="ORF">OSB04_000696</name>
</gene>
<evidence type="ECO:0000256" key="17">
    <source>
        <dbReference type="ARBA" id="ARBA00051411"/>
    </source>
</evidence>
<keyword evidence="4" id="KW-1000">Mitochondrion outer membrane</keyword>
<comment type="catalytic activity">
    <reaction evidence="16">
        <text>leukotriene C4 = leukotriene A4 + glutathione</text>
        <dbReference type="Rhea" id="RHEA:17617"/>
        <dbReference type="ChEBI" id="CHEBI:57463"/>
        <dbReference type="ChEBI" id="CHEBI:57925"/>
        <dbReference type="ChEBI" id="CHEBI:57973"/>
        <dbReference type="EC" id="4.4.1.20"/>
    </reaction>
    <physiologicalReaction direction="right-to-left" evidence="16">
        <dbReference type="Rhea" id="RHEA:17619"/>
    </physiologicalReaction>
</comment>
<keyword evidence="12" id="KW-0449">Lipoprotein</keyword>
<comment type="subcellular location">
    <subcellularLocation>
        <location evidence="1">Mitochondrion outer membrane</location>
        <topology evidence="1">Multi-pass membrane protein</topology>
    </subcellularLocation>
</comment>
<dbReference type="GO" id="GO:0004364">
    <property type="term" value="F:glutathione transferase activity"/>
    <property type="evidence" value="ECO:0007669"/>
    <property type="project" value="TreeGrafter"/>
</dbReference>
<evidence type="ECO:0000256" key="19">
    <source>
        <dbReference type="ARBA" id="ARBA00075145"/>
    </source>
</evidence>
<evidence type="ECO:0000256" key="16">
    <source>
        <dbReference type="ARBA" id="ARBA00049298"/>
    </source>
</evidence>
<evidence type="ECO:0000256" key="4">
    <source>
        <dbReference type="ARBA" id="ARBA00022787"/>
    </source>
</evidence>
<comment type="pathway">
    <text evidence="14">Lipid metabolism; arachidonate metabolism.</text>
</comment>
<comment type="pathway">
    <text evidence="13">Lipid metabolism; leukotriene C4 biosynthesis.</text>
</comment>
<reference evidence="21" key="1">
    <citation type="submission" date="2023-03" db="EMBL/GenBank/DDBJ databases">
        <title>Chromosome-scale reference genome and RAD-based genetic map of yellow starthistle (Centaurea solstitialis) reveal putative structural variation and QTLs associated with invader traits.</title>
        <authorList>
            <person name="Reatini B."/>
            <person name="Cang F.A."/>
            <person name="Jiang Q."/>
            <person name="Mckibben M.T.W."/>
            <person name="Barker M.S."/>
            <person name="Rieseberg L.H."/>
            <person name="Dlugosch K.M."/>
        </authorList>
    </citation>
    <scope>NUCLEOTIDE SEQUENCE</scope>
    <source>
        <strain evidence="21">CAN-66</strain>
        <tissue evidence="21">Leaf</tissue>
    </source>
</reference>
<dbReference type="PANTHER" id="PTHR10250:SF22">
    <property type="entry name" value="MICROSOMAL GLUTATHIONE S-TRANSFERASE"/>
    <property type="match status" value="1"/>
</dbReference>
<evidence type="ECO:0000256" key="8">
    <source>
        <dbReference type="ARBA" id="ARBA00023128"/>
    </source>
</evidence>
<keyword evidence="2" id="KW-0808">Transferase</keyword>
<keyword evidence="11" id="KW-0456">Lyase</keyword>
<proteinExistence type="predicted"/>
<dbReference type="FunFam" id="1.20.120.550:FF:000004">
    <property type="entry name" value="Microsomal glutathione S-transferase 3"/>
    <property type="match status" value="1"/>
</dbReference>
<evidence type="ECO:0000256" key="12">
    <source>
        <dbReference type="ARBA" id="ARBA00023288"/>
    </source>
</evidence>
<evidence type="ECO:0000256" key="6">
    <source>
        <dbReference type="ARBA" id="ARBA00023002"/>
    </source>
</evidence>
<dbReference type="Proteomes" id="UP001172457">
    <property type="component" value="Chromosome 1"/>
</dbReference>
<evidence type="ECO:0000256" key="10">
    <source>
        <dbReference type="ARBA" id="ARBA00023139"/>
    </source>
</evidence>
<dbReference type="Gene3D" id="1.20.120.550">
    <property type="entry name" value="Membrane associated eicosanoid/glutathione metabolism-like domain"/>
    <property type="match status" value="1"/>
</dbReference>
<name>A0AA38U1C1_9ASTR</name>
<organism evidence="21 22">
    <name type="scientific">Centaurea solstitialis</name>
    <name type="common">yellow star-thistle</name>
    <dbReference type="NCBI Taxonomy" id="347529"/>
    <lineage>
        <taxon>Eukaryota</taxon>
        <taxon>Viridiplantae</taxon>
        <taxon>Streptophyta</taxon>
        <taxon>Embryophyta</taxon>
        <taxon>Tracheophyta</taxon>
        <taxon>Spermatophyta</taxon>
        <taxon>Magnoliopsida</taxon>
        <taxon>eudicotyledons</taxon>
        <taxon>Gunneridae</taxon>
        <taxon>Pentapetalae</taxon>
        <taxon>asterids</taxon>
        <taxon>campanulids</taxon>
        <taxon>Asterales</taxon>
        <taxon>Asteraceae</taxon>
        <taxon>Carduoideae</taxon>
        <taxon>Cardueae</taxon>
        <taxon>Centaureinae</taxon>
        <taxon>Centaurea</taxon>
    </lineage>
</organism>
<evidence type="ECO:0000256" key="11">
    <source>
        <dbReference type="ARBA" id="ARBA00023239"/>
    </source>
</evidence>
<keyword evidence="8" id="KW-0496">Mitochondrion</keyword>
<evidence type="ECO:0000256" key="2">
    <source>
        <dbReference type="ARBA" id="ARBA00022679"/>
    </source>
</evidence>
<sequence>MAGIVELLPKEFGYVVLHCHRLCFLNIFMQLQVGRARLKYNVPYPILYATEADSKDYKLFNCIQRTSNSLEALPVFFTLLLLGGIRHPITCTVLGMVYTVSRFFYFTGYSSGDPKGRLPLGYVNFLFD</sequence>
<keyword evidence="9" id="KW-0472">Membrane</keyword>
<dbReference type="GO" id="GO:0005741">
    <property type="term" value="C:mitochondrial outer membrane"/>
    <property type="evidence" value="ECO:0007669"/>
    <property type="project" value="UniProtKB-SubCell"/>
</dbReference>
<dbReference type="GO" id="GO:0004602">
    <property type="term" value="F:glutathione peroxidase activity"/>
    <property type="evidence" value="ECO:0007669"/>
    <property type="project" value="TreeGrafter"/>
</dbReference>
<evidence type="ECO:0000256" key="7">
    <source>
        <dbReference type="ARBA" id="ARBA00023098"/>
    </source>
</evidence>
<keyword evidence="6" id="KW-0560">Oxidoreductase</keyword>
<evidence type="ECO:0000313" key="22">
    <source>
        <dbReference type="Proteomes" id="UP001172457"/>
    </source>
</evidence>
<evidence type="ECO:0000256" key="15">
    <source>
        <dbReference type="ARBA" id="ARBA00039056"/>
    </source>
</evidence>
<evidence type="ECO:0000256" key="1">
    <source>
        <dbReference type="ARBA" id="ARBA00004374"/>
    </source>
</evidence>
<evidence type="ECO:0000256" key="3">
    <source>
        <dbReference type="ARBA" id="ARBA00022692"/>
    </source>
</evidence>
<keyword evidence="5" id="KW-1133">Transmembrane helix</keyword>
<dbReference type="Pfam" id="PF01124">
    <property type="entry name" value="MAPEG"/>
    <property type="match status" value="1"/>
</dbReference>
<dbReference type="AlphaFoldDB" id="A0AA38U1C1"/>
<dbReference type="GO" id="GO:0004464">
    <property type="term" value="F:leukotriene-C4 synthase activity"/>
    <property type="evidence" value="ECO:0007669"/>
    <property type="project" value="UniProtKB-EC"/>
</dbReference>
<dbReference type="InterPro" id="IPR023352">
    <property type="entry name" value="MAPEG-like_dom_sf"/>
</dbReference>
<dbReference type="GO" id="GO:0005783">
    <property type="term" value="C:endoplasmic reticulum"/>
    <property type="evidence" value="ECO:0007669"/>
    <property type="project" value="TreeGrafter"/>
</dbReference>
<evidence type="ECO:0000313" key="21">
    <source>
        <dbReference type="EMBL" id="KAJ9564730.1"/>
    </source>
</evidence>
<dbReference type="GO" id="GO:0006629">
    <property type="term" value="P:lipid metabolic process"/>
    <property type="evidence" value="ECO:0007669"/>
    <property type="project" value="UniProtKB-KW"/>
</dbReference>
<evidence type="ECO:0000256" key="9">
    <source>
        <dbReference type="ARBA" id="ARBA00023136"/>
    </source>
</evidence>
<evidence type="ECO:0000256" key="14">
    <source>
        <dbReference type="ARBA" id="ARBA00037916"/>
    </source>
</evidence>
<comment type="caution">
    <text evidence="21">The sequence shown here is derived from an EMBL/GenBank/DDBJ whole genome shotgun (WGS) entry which is preliminary data.</text>
</comment>
<dbReference type="EC" id="4.4.1.20" evidence="15"/>
<keyword evidence="3" id="KW-0812">Transmembrane</keyword>